<evidence type="ECO:0000256" key="5">
    <source>
        <dbReference type="ARBA" id="ARBA00022989"/>
    </source>
</evidence>
<name>A0A1G9JK29_9BACL</name>
<feature type="transmembrane region" description="Helical" evidence="7">
    <location>
        <begin position="356"/>
        <end position="380"/>
    </location>
</feature>
<feature type="transmembrane region" description="Helical" evidence="7">
    <location>
        <begin position="295"/>
        <end position="315"/>
    </location>
</feature>
<dbReference type="InterPro" id="IPR011701">
    <property type="entry name" value="MFS"/>
</dbReference>
<feature type="transmembrane region" description="Helical" evidence="7">
    <location>
        <begin position="386"/>
        <end position="404"/>
    </location>
</feature>
<feature type="transmembrane region" description="Helical" evidence="7">
    <location>
        <begin position="81"/>
        <end position="104"/>
    </location>
</feature>
<feature type="transmembrane region" description="Helical" evidence="7">
    <location>
        <begin position="321"/>
        <end position="344"/>
    </location>
</feature>
<feature type="transmembrane region" description="Helical" evidence="7">
    <location>
        <begin position="267"/>
        <end position="288"/>
    </location>
</feature>
<dbReference type="GO" id="GO:0022857">
    <property type="term" value="F:transmembrane transporter activity"/>
    <property type="evidence" value="ECO:0007669"/>
    <property type="project" value="InterPro"/>
</dbReference>
<proteinExistence type="predicted"/>
<evidence type="ECO:0000259" key="8">
    <source>
        <dbReference type="PROSITE" id="PS50850"/>
    </source>
</evidence>
<dbReference type="EMBL" id="FNFY01000053">
    <property type="protein sequence ID" value="SDL37606.1"/>
    <property type="molecule type" value="Genomic_DNA"/>
</dbReference>
<keyword evidence="5 7" id="KW-1133">Transmembrane helix</keyword>
<dbReference type="RefSeq" id="WP_092988353.1">
    <property type="nucleotide sequence ID" value="NZ_FNFY01000053.1"/>
</dbReference>
<evidence type="ECO:0000313" key="9">
    <source>
        <dbReference type="EMBL" id="SDL37606.1"/>
    </source>
</evidence>
<organism evidence="9 10">
    <name type="scientific">Lacicoccus qingdaonensis</name>
    <dbReference type="NCBI Taxonomy" id="576118"/>
    <lineage>
        <taxon>Bacteria</taxon>
        <taxon>Bacillati</taxon>
        <taxon>Bacillota</taxon>
        <taxon>Bacilli</taxon>
        <taxon>Bacillales</taxon>
        <taxon>Salinicoccaceae</taxon>
        <taxon>Lacicoccus</taxon>
    </lineage>
</organism>
<feature type="transmembrane region" description="Helical" evidence="7">
    <location>
        <begin position="177"/>
        <end position="194"/>
    </location>
</feature>
<dbReference type="InterPro" id="IPR036259">
    <property type="entry name" value="MFS_trans_sf"/>
</dbReference>
<dbReference type="InterPro" id="IPR020846">
    <property type="entry name" value="MFS_dom"/>
</dbReference>
<dbReference type="PROSITE" id="PS50850">
    <property type="entry name" value="MFS"/>
    <property type="match status" value="1"/>
</dbReference>
<feature type="transmembrane region" description="Helical" evidence="7">
    <location>
        <begin position="110"/>
        <end position="133"/>
    </location>
</feature>
<dbReference type="PANTHER" id="PTHR23513:SF6">
    <property type="entry name" value="MAJOR FACILITATOR SUPERFAMILY ASSOCIATED DOMAIN-CONTAINING PROTEIN"/>
    <property type="match status" value="1"/>
</dbReference>
<dbReference type="Pfam" id="PF07690">
    <property type="entry name" value="MFS_1"/>
    <property type="match status" value="1"/>
</dbReference>
<dbReference type="CDD" id="cd06173">
    <property type="entry name" value="MFS_MefA_like"/>
    <property type="match status" value="1"/>
</dbReference>
<feature type="transmembrane region" description="Helical" evidence="7">
    <location>
        <begin position="229"/>
        <end position="247"/>
    </location>
</feature>
<evidence type="ECO:0000256" key="7">
    <source>
        <dbReference type="SAM" id="Phobius"/>
    </source>
</evidence>
<dbReference type="Gene3D" id="1.20.1250.20">
    <property type="entry name" value="MFS general substrate transporter like domains"/>
    <property type="match status" value="1"/>
</dbReference>
<keyword evidence="3" id="KW-1003">Cell membrane</keyword>
<dbReference type="AlphaFoldDB" id="A0A1G9JK29"/>
<dbReference type="Proteomes" id="UP000199008">
    <property type="component" value="Unassembled WGS sequence"/>
</dbReference>
<dbReference type="OrthoDB" id="3613552at2"/>
<feature type="transmembrane region" description="Helical" evidence="7">
    <location>
        <begin position="49"/>
        <end position="74"/>
    </location>
</feature>
<feature type="domain" description="Major facilitator superfamily (MFS) profile" evidence="8">
    <location>
        <begin position="1"/>
        <end position="410"/>
    </location>
</feature>
<keyword evidence="2" id="KW-0813">Transport</keyword>
<keyword evidence="4 7" id="KW-0812">Transmembrane</keyword>
<accession>A0A1G9JK29</accession>
<evidence type="ECO:0000256" key="3">
    <source>
        <dbReference type="ARBA" id="ARBA00022475"/>
    </source>
</evidence>
<keyword evidence="6 7" id="KW-0472">Membrane</keyword>
<evidence type="ECO:0000313" key="10">
    <source>
        <dbReference type="Proteomes" id="UP000199008"/>
    </source>
</evidence>
<evidence type="ECO:0000256" key="1">
    <source>
        <dbReference type="ARBA" id="ARBA00004651"/>
    </source>
</evidence>
<reference evidence="10" key="1">
    <citation type="submission" date="2016-10" db="EMBL/GenBank/DDBJ databases">
        <authorList>
            <person name="Varghese N."/>
            <person name="Submissions S."/>
        </authorList>
    </citation>
    <scope>NUCLEOTIDE SEQUENCE [LARGE SCALE GENOMIC DNA]</scope>
    <source>
        <strain evidence="10">CGMCC 1.8895</strain>
    </source>
</reference>
<evidence type="ECO:0000256" key="2">
    <source>
        <dbReference type="ARBA" id="ARBA00022448"/>
    </source>
</evidence>
<dbReference type="STRING" id="576118.SAMN05216216_1532"/>
<feature type="transmembrane region" description="Helical" evidence="7">
    <location>
        <begin position="20"/>
        <end position="43"/>
    </location>
</feature>
<dbReference type="SUPFAM" id="SSF103473">
    <property type="entry name" value="MFS general substrate transporter"/>
    <property type="match status" value="1"/>
</dbReference>
<evidence type="ECO:0000256" key="6">
    <source>
        <dbReference type="ARBA" id="ARBA00023136"/>
    </source>
</evidence>
<comment type="subcellular location">
    <subcellularLocation>
        <location evidence="1">Cell membrane</location>
        <topology evidence="1">Multi-pass membrane protein</topology>
    </subcellularLocation>
</comment>
<dbReference type="PANTHER" id="PTHR23513">
    <property type="entry name" value="INTEGRAL MEMBRANE EFFLUX PROTEIN-RELATED"/>
    <property type="match status" value="1"/>
</dbReference>
<sequence>MTIKNSKFYQIFSISDFRNFWIVQICTLLAMQFYFLTLSWLTIDITGSTAILGTLLTLSAIPRLLITPIGGVIFDQVSPKSFLNMTLSVLTVFTMLFTVIIYFFQIQVWMLILFAVFFGITSALFLPVVFALIPKIVPESHLQSANSFSQISMQMSNTIGPALSGILLSLYGATFVYGTMSVLFLISWFFIFLLSKNTKHKETANNKFTFKKVYEDIVGGFKVVYKIKVVMILLIISAILNLSIIGPQQIGLPYIAHGITENGAETLGFLMSSLGMGTLVGVLFVNLLNRFKNKFLLTLIITILLGLFWSLVGIFSDQLTILSALLFMSGMLIGGLNVLIVTVLQLNSPADAMGRIMSLQLLSSTGIQPITFLIVGSILGVISVELLFLFCGAVLIMTALLTLFNQDIRKSIS</sequence>
<protein>
    <submittedName>
        <fullName evidence="9">Predicted arabinose efflux permease, MFS family</fullName>
    </submittedName>
</protein>
<dbReference type="GO" id="GO:0005886">
    <property type="term" value="C:plasma membrane"/>
    <property type="evidence" value="ECO:0007669"/>
    <property type="project" value="UniProtKB-SubCell"/>
</dbReference>
<gene>
    <name evidence="9" type="ORF">SAMN05216216_1532</name>
</gene>
<keyword evidence="10" id="KW-1185">Reference proteome</keyword>
<evidence type="ECO:0000256" key="4">
    <source>
        <dbReference type="ARBA" id="ARBA00022692"/>
    </source>
</evidence>